<evidence type="ECO:0000313" key="4">
    <source>
        <dbReference type="EMBL" id="KAL3757430.1"/>
    </source>
</evidence>
<feature type="region of interest" description="Disordered" evidence="3">
    <location>
        <begin position="204"/>
        <end position="258"/>
    </location>
</feature>
<reference evidence="4 5" key="1">
    <citation type="submission" date="2024-10" db="EMBL/GenBank/DDBJ databases">
        <title>Updated reference genomes for cyclostephanoid diatoms.</title>
        <authorList>
            <person name="Roberts W.R."/>
            <person name="Alverson A.J."/>
        </authorList>
    </citation>
    <scope>NUCLEOTIDE SEQUENCE [LARGE SCALE GENOMIC DNA]</scope>
    <source>
        <strain evidence="4 5">AJA232-27</strain>
    </source>
</reference>
<dbReference type="Gene3D" id="3.40.50.300">
    <property type="entry name" value="P-loop containing nucleotide triphosphate hydrolases"/>
    <property type="match status" value="1"/>
</dbReference>
<dbReference type="InterPro" id="IPR027417">
    <property type="entry name" value="P-loop_NTPase"/>
</dbReference>
<dbReference type="Proteomes" id="UP001530293">
    <property type="component" value="Unassembled WGS sequence"/>
</dbReference>
<proteinExistence type="predicted"/>
<feature type="compositionally biased region" description="Polar residues" evidence="3">
    <location>
        <begin position="241"/>
        <end position="250"/>
    </location>
</feature>
<comment type="caution">
    <text evidence="4">The sequence shown here is derived from an EMBL/GenBank/DDBJ whole genome shotgun (WGS) entry which is preliminary data.</text>
</comment>
<feature type="compositionally biased region" description="Acidic residues" evidence="3">
    <location>
        <begin position="206"/>
        <end position="234"/>
    </location>
</feature>
<dbReference type="PANTHER" id="PTHR24071">
    <property type="entry name" value="RAN GTPASE"/>
    <property type="match status" value="1"/>
</dbReference>
<evidence type="ECO:0000256" key="1">
    <source>
        <dbReference type="ARBA" id="ARBA00022741"/>
    </source>
</evidence>
<dbReference type="InterPro" id="IPR002041">
    <property type="entry name" value="Ran_GTPase"/>
</dbReference>
<keyword evidence="5" id="KW-1185">Reference proteome</keyword>
<organism evidence="4 5">
    <name type="scientific">Discostella pseudostelligera</name>
    <dbReference type="NCBI Taxonomy" id="259834"/>
    <lineage>
        <taxon>Eukaryota</taxon>
        <taxon>Sar</taxon>
        <taxon>Stramenopiles</taxon>
        <taxon>Ochrophyta</taxon>
        <taxon>Bacillariophyta</taxon>
        <taxon>Coscinodiscophyceae</taxon>
        <taxon>Thalassiosirophycidae</taxon>
        <taxon>Stephanodiscales</taxon>
        <taxon>Stephanodiscaceae</taxon>
        <taxon>Discostella</taxon>
    </lineage>
</organism>
<evidence type="ECO:0000256" key="2">
    <source>
        <dbReference type="ARBA" id="ARBA00023134"/>
    </source>
</evidence>
<gene>
    <name evidence="4" type="ORF">ACHAWU_006637</name>
</gene>
<accession>A0ABD3M064</accession>
<protein>
    <submittedName>
        <fullName evidence="4">Uncharacterized protein</fullName>
    </submittedName>
</protein>
<keyword evidence="1" id="KW-0547">Nucleotide-binding</keyword>
<name>A0ABD3M064_9STRA</name>
<sequence length="349" mass="38369">MAMGNEGVAHSSLFGVIGWGTRNSKQSNIIVRLTRHERIIVTTPLVNSISLFAWVQWSNISPLIFHTNRGPIKFILGEPDERSDCVIIMVNTTMLDWKLTLERWIGNPFKFCRLTRVVVVGFSEVDFGDRAVANAAAVALVVFHQKYNMPFYAVSDWTRSNLQKPLLELARMFLKDDQLMFIESTASLKCVDARVDADNNNAEIIELSDDSDGEKEEEEEKEKEEAGGSDDDDKDGSSSSTQRAIDTTPANDVDEATTADVNDIPMDITINTLEDLFKTLVVANNNHLEKVVAANNAHLERVVAANNDLLNKMNAVFTTALRANSGGFSAASATADDIVAVKDVDSALG</sequence>
<evidence type="ECO:0000313" key="5">
    <source>
        <dbReference type="Proteomes" id="UP001530293"/>
    </source>
</evidence>
<dbReference type="PANTHER" id="PTHR24071:SF0">
    <property type="entry name" value="GTP-BINDING NUCLEAR PROTEIN RAN"/>
    <property type="match status" value="1"/>
</dbReference>
<keyword evidence="2" id="KW-0342">GTP-binding</keyword>
<dbReference type="EMBL" id="JALLBG020000265">
    <property type="protein sequence ID" value="KAL3757430.1"/>
    <property type="molecule type" value="Genomic_DNA"/>
</dbReference>
<dbReference type="SMART" id="SM00176">
    <property type="entry name" value="RAN"/>
    <property type="match status" value="1"/>
</dbReference>
<dbReference type="GO" id="GO:0005525">
    <property type="term" value="F:GTP binding"/>
    <property type="evidence" value="ECO:0007669"/>
    <property type="project" value="UniProtKB-KW"/>
</dbReference>
<dbReference type="AlphaFoldDB" id="A0ABD3M064"/>
<evidence type="ECO:0000256" key="3">
    <source>
        <dbReference type="SAM" id="MobiDB-lite"/>
    </source>
</evidence>